<reference evidence="1 2" key="1">
    <citation type="submission" date="2020-10" db="EMBL/GenBank/DDBJ databases">
        <title>Connecting structure to function with the recovery of over 1000 high-quality activated sludge metagenome-assembled genomes encoding full-length rRNA genes using long-read sequencing.</title>
        <authorList>
            <person name="Singleton C.M."/>
            <person name="Petriglieri F."/>
            <person name="Kristensen J.M."/>
            <person name="Kirkegaard R.H."/>
            <person name="Michaelsen T.Y."/>
            <person name="Andersen M.H."/>
            <person name="Karst S.M."/>
            <person name="Dueholm M.S."/>
            <person name="Nielsen P.H."/>
            <person name="Albertsen M."/>
        </authorList>
    </citation>
    <scope>NUCLEOTIDE SEQUENCE [LARGE SCALE GENOMIC DNA]</scope>
    <source>
        <strain evidence="1">EsbW_18-Q3-R4-48_BATAC.463</strain>
    </source>
</reference>
<evidence type="ECO:0000313" key="2">
    <source>
        <dbReference type="Proteomes" id="UP000739411"/>
    </source>
</evidence>
<accession>A0A935K5P9</accession>
<gene>
    <name evidence="1" type="ORF">IPJ38_18645</name>
</gene>
<dbReference type="Proteomes" id="UP000739411">
    <property type="component" value="Unassembled WGS sequence"/>
</dbReference>
<comment type="caution">
    <text evidence="1">The sequence shown here is derived from an EMBL/GenBank/DDBJ whole genome shotgun (WGS) entry which is preliminary data.</text>
</comment>
<name>A0A935K5P9_9RHOO</name>
<dbReference type="AlphaFoldDB" id="A0A935K5P9"/>
<proteinExistence type="predicted"/>
<organism evidence="1 2">
    <name type="scientific">Candidatus Dechloromonas phosphorivorans</name>
    <dbReference type="NCBI Taxonomy" id="2899244"/>
    <lineage>
        <taxon>Bacteria</taxon>
        <taxon>Pseudomonadati</taxon>
        <taxon>Pseudomonadota</taxon>
        <taxon>Betaproteobacteria</taxon>
        <taxon>Rhodocyclales</taxon>
        <taxon>Azonexaceae</taxon>
        <taxon>Dechloromonas</taxon>
    </lineage>
</organism>
<dbReference type="EMBL" id="JADJMS010000046">
    <property type="protein sequence ID" value="MBK7416818.1"/>
    <property type="molecule type" value="Genomic_DNA"/>
</dbReference>
<sequence length="60" mass="6682">MSRRSNASYFIVLEMEVGRLPKGGFSTSCVLPNEEKQKWRLSGFGTPNQFSTTAAALMPR</sequence>
<evidence type="ECO:0000313" key="1">
    <source>
        <dbReference type="EMBL" id="MBK7416818.1"/>
    </source>
</evidence>
<protein>
    <submittedName>
        <fullName evidence="1">Uncharacterized protein</fullName>
    </submittedName>
</protein>